<sequence length="163" mass="18120">MGRYKKFGKRKFYGNQFKSVENCPNRSDNGGSPNLTRPNSASESSSAKKLKHIFTDCNDKNSVSDNGYVIVHLSVLKELFNSYSKCKQCDSQDSASVCEDKSSRRGLSCCSSSLLNLESSAAGILSSLSGEHMFLVEKFRNSYIYGPRRKNGNMRDASINDEE</sequence>
<protein>
    <submittedName>
        <fullName evidence="2">Uncharacterized protein</fullName>
    </submittedName>
</protein>
<comment type="caution">
    <text evidence="2">The sequence shown here is derived from an EMBL/GenBank/DDBJ whole genome shotgun (WGS) entry which is preliminary data.</text>
</comment>
<accession>A0ABQ8T8F6</accession>
<organism evidence="2 3">
    <name type="scientific">Periplaneta americana</name>
    <name type="common">American cockroach</name>
    <name type="synonym">Blatta americana</name>
    <dbReference type="NCBI Taxonomy" id="6978"/>
    <lineage>
        <taxon>Eukaryota</taxon>
        <taxon>Metazoa</taxon>
        <taxon>Ecdysozoa</taxon>
        <taxon>Arthropoda</taxon>
        <taxon>Hexapoda</taxon>
        <taxon>Insecta</taxon>
        <taxon>Pterygota</taxon>
        <taxon>Neoptera</taxon>
        <taxon>Polyneoptera</taxon>
        <taxon>Dictyoptera</taxon>
        <taxon>Blattodea</taxon>
        <taxon>Blattoidea</taxon>
        <taxon>Blattidae</taxon>
        <taxon>Blattinae</taxon>
        <taxon>Periplaneta</taxon>
    </lineage>
</organism>
<reference evidence="2 3" key="1">
    <citation type="journal article" date="2022" name="Allergy">
        <title>Genome assembly and annotation of Periplaneta americana reveal a comprehensive cockroach allergen profile.</title>
        <authorList>
            <person name="Wang L."/>
            <person name="Xiong Q."/>
            <person name="Saelim N."/>
            <person name="Wang L."/>
            <person name="Nong W."/>
            <person name="Wan A.T."/>
            <person name="Shi M."/>
            <person name="Liu X."/>
            <person name="Cao Q."/>
            <person name="Hui J.H.L."/>
            <person name="Sookrung N."/>
            <person name="Leung T.F."/>
            <person name="Tungtrongchitr A."/>
            <person name="Tsui S.K.W."/>
        </authorList>
    </citation>
    <scope>NUCLEOTIDE SEQUENCE [LARGE SCALE GENOMIC DNA]</scope>
    <source>
        <strain evidence="2">PWHHKU_190912</strain>
    </source>
</reference>
<evidence type="ECO:0000313" key="3">
    <source>
        <dbReference type="Proteomes" id="UP001148838"/>
    </source>
</evidence>
<keyword evidence="3" id="KW-1185">Reference proteome</keyword>
<feature type="compositionally biased region" description="Polar residues" evidence="1">
    <location>
        <begin position="18"/>
        <end position="39"/>
    </location>
</feature>
<evidence type="ECO:0000313" key="2">
    <source>
        <dbReference type="EMBL" id="KAJ4442112.1"/>
    </source>
</evidence>
<proteinExistence type="predicted"/>
<gene>
    <name evidence="2" type="ORF">ANN_11978</name>
</gene>
<evidence type="ECO:0000256" key="1">
    <source>
        <dbReference type="SAM" id="MobiDB-lite"/>
    </source>
</evidence>
<dbReference type="EMBL" id="JAJSOF020000015">
    <property type="protein sequence ID" value="KAJ4442112.1"/>
    <property type="molecule type" value="Genomic_DNA"/>
</dbReference>
<feature type="region of interest" description="Disordered" evidence="1">
    <location>
        <begin position="18"/>
        <end position="44"/>
    </location>
</feature>
<name>A0ABQ8T8F6_PERAM</name>
<dbReference type="Proteomes" id="UP001148838">
    <property type="component" value="Unassembled WGS sequence"/>
</dbReference>